<protein>
    <recommendedName>
        <fullName evidence="3">EF-hand domain-containing protein</fullName>
    </recommendedName>
</protein>
<feature type="non-terminal residue" evidence="1">
    <location>
        <position position="1"/>
    </location>
</feature>
<comment type="caution">
    <text evidence="1">The sequence shown here is derived from an EMBL/GenBank/DDBJ whole genome shotgun (WGS) entry which is preliminary data.</text>
</comment>
<dbReference type="Gene3D" id="1.10.238.10">
    <property type="entry name" value="EF-hand"/>
    <property type="match status" value="1"/>
</dbReference>
<name>A0ABN9XA26_9DINO</name>
<sequence length="69" mass="7367">DEERPVLSNGSVGALKAECDAGKKLAFRELGDGSGLVSFEGLRRALTNFGEKLDPEVVDAMMNERGSII</sequence>
<dbReference type="EMBL" id="CAUYUJ010020178">
    <property type="protein sequence ID" value="CAK0896374.1"/>
    <property type="molecule type" value="Genomic_DNA"/>
</dbReference>
<keyword evidence="2" id="KW-1185">Reference proteome</keyword>
<dbReference type="InterPro" id="IPR011992">
    <property type="entry name" value="EF-hand-dom_pair"/>
</dbReference>
<evidence type="ECO:0000313" key="1">
    <source>
        <dbReference type="EMBL" id="CAK0896374.1"/>
    </source>
</evidence>
<evidence type="ECO:0000313" key="2">
    <source>
        <dbReference type="Proteomes" id="UP001189429"/>
    </source>
</evidence>
<accession>A0ABN9XA26</accession>
<reference evidence="1" key="1">
    <citation type="submission" date="2023-10" db="EMBL/GenBank/DDBJ databases">
        <authorList>
            <person name="Chen Y."/>
            <person name="Shah S."/>
            <person name="Dougan E. K."/>
            <person name="Thang M."/>
            <person name="Chan C."/>
        </authorList>
    </citation>
    <scope>NUCLEOTIDE SEQUENCE [LARGE SCALE GENOMIC DNA]</scope>
</reference>
<dbReference type="Proteomes" id="UP001189429">
    <property type="component" value="Unassembled WGS sequence"/>
</dbReference>
<organism evidence="1 2">
    <name type="scientific">Prorocentrum cordatum</name>
    <dbReference type="NCBI Taxonomy" id="2364126"/>
    <lineage>
        <taxon>Eukaryota</taxon>
        <taxon>Sar</taxon>
        <taxon>Alveolata</taxon>
        <taxon>Dinophyceae</taxon>
        <taxon>Prorocentrales</taxon>
        <taxon>Prorocentraceae</taxon>
        <taxon>Prorocentrum</taxon>
    </lineage>
</organism>
<evidence type="ECO:0008006" key="3">
    <source>
        <dbReference type="Google" id="ProtNLM"/>
    </source>
</evidence>
<dbReference type="SUPFAM" id="SSF47473">
    <property type="entry name" value="EF-hand"/>
    <property type="match status" value="1"/>
</dbReference>
<gene>
    <name evidence="1" type="ORF">PCOR1329_LOCUS74861</name>
</gene>
<feature type="non-terminal residue" evidence="1">
    <location>
        <position position="69"/>
    </location>
</feature>
<proteinExistence type="predicted"/>